<comment type="similarity">
    <text evidence="1">Belongs to the glycosyl hydrolase 16 family.</text>
</comment>
<dbReference type="Pfam" id="PF00722">
    <property type="entry name" value="Glyco_hydro_16"/>
    <property type="match status" value="1"/>
</dbReference>
<comment type="caution">
    <text evidence="5">The sequence shown here is derived from an EMBL/GenBank/DDBJ whole genome shotgun (WGS) entry which is preliminary data.</text>
</comment>
<organism evidence="5 6">
    <name type="scientific">Mycena chlorophos</name>
    <name type="common">Agaric fungus</name>
    <name type="synonym">Agaricus chlorophos</name>
    <dbReference type="NCBI Taxonomy" id="658473"/>
    <lineage>
        <taxon>Eukaryota</taxon>
        <taxon>Fungi</taxon>
        <taxon>Dikarya</taxon>
        <taxon>Basidiomycota</taxon>
        <taxon>Agaricomycotina</taxon>
        <taxon>Agaricomycetes</taxon>
        <taxon>Agaricomycetidae</taxon>
        <taxon>Agaricales</taxon>
        <taxon>Marasmiineae</taxon>
        <taxon>Mycenaceae</taxon>
        <taxon>Mycena</taxon>
    </lineage>
</organism>
<keyword evidence="5" id="KW-0378">Hydrolase</keyword>
<dbReference type="GO" id="GO:0005975">
    <property type="term" value="P:carbohydrate metabolic process"/>
    <property type="evidence" value="ECO:0007669"/>
    <property type="project" value="InterPro"/>
</dbReference>
<reference evidence="5" key="1">
    <citation type="submission" date="2020-05" db="EMBL/GenBank/DDBJ databases">
        <title>Mycena genomes resolve the evolution of fungal bioluminescence.</title>
        <authorList>
            <person name="Tsai I.J."/>
        </authorList>
    </citation>
    <scope>NUCLEOTIDE SEQUENCE</scope>
    <source>
        <strain evidence="5">110903Hualien_Pintung</strain>
    </source>
</reference>
<dbReference type="SUPFAM" id="SSF49899">
    <property type="entry name" value="Concanavalin A-like lectins/glucanases"/>
    <property type="match status" value="1"/>
</dbReference>
<dbReference type="PANTHER" id="PTHR10963:SF55">
    <property type="entry name" value="GLYCOSIDE HYDROLASE FAMILY 16 PROTEIN"/>
    <property type="match status" value="1"/>
</dbReference>
<keyword evidence="3" id="KW-0472">Membrane</keyword>
<evidence type="ECO:0000313" key="5">
    <source>
        <dbReference type="EMBL" id="KAF7320896.1"/>
    </source>
</evidence>
<evidence type="ECO:0000256" key="1">
    <source>
        <dbReference type="ARBA" id="ARBA00006865"/>
    </source>
</evidence>
<dbReference type="InterPro" id="IPR050546">
    <property type="entry name" value="Glycosyl_Hydrlase_16"/>
</dbReference>
<feature type="region of interest" description="Disordered" evidence="2">
    <location>
        <begin position="1"/>
        <end position="94"/>
    </location>
</feature>
<evidence type="ECO:0000256" key="2">
    <source>
        <dbReference type="SAM" id="MobiDB-lite"/>
    </source>
</evidence>
<dbReference type="AlphaFoldDB" id="A0A8H6WKY3"/>
<feature type="compositionally biased region" description="Low complexity" evidence="2">
    <location>
        <begin position="50"/>
        <end position="65"/>
    </location>
</feature>
<evidence type="ECO:0000259" key="4">
    <source>
        <dbReference type="PROSITE" id="PS51762"/>
    </source>
</evidence>
<feature type="transmembrane region" description="Helical" evidence="3">
    <location>
        <begin position="302"/>
        <end position="324"/>
    </location>
</feature>
<protein>
    <submittedName>
        <fullName evidence="5">Glycoside hydrolase family 16 protein</fullName>
    </submittedName>
</protein>
<gene>
    <name evidence="5" type="ORF">HMN09_00176200</name>
</gene>
<keyword evidence="3" id="KW-0812">Transmembrane</keyword>
<evidence type="ECO:0000256" key="3">
    <source>
        <dbReference type="SAM" id="Phobius"/>
    </source>
</evidence>
<dbReference type="InterPro" id="IPR000757">
    <property type="entry name" value="Beta-glucanase-like"/>
</dbReference>
<dbReference type="Proteomes" id="UP000613580">
    <property type="component" value="Unassembled WGS sequence"/>
</dbReference>
<dbReference type="EMBL" id="JACAZE010000002">
    <property type="protein sequence ID" value="KAF7320896.1"/>
    <property type="molecule type" value="Genomic_DNA"/>
</dbReference>
<keyword evidence="3" id="KW-1133">Transmembrane helix</keyword>
<evidence type="ECO:0000313" key="6">
    <source>
        <dbReference type="Proteomes" id="UP000613580"/>
    </source>
</evidence>
<name>A0A8H6WKY3_MYCCL</name>
<proteinExistence type="inferred from homology"/>
<sequence length="668" mass="73175">MEHRRRSSELVPLRQPSPLSRPQSFLTSPTASTESFKFQTQGRRSGGQMASSYTSVASTTPTSPSFPRRLNSNPFDSDNGHQDVSPGAEDHELSQTWNAAQLYYSSVESDDQPIYHSPRRASASASTSYRPPPSSFQFPFQAHPGNPDPLPARRRSGSLESLTSPVPRQMSDDSHDAPLQPPQASFMAMSRSTSNTSLNGSPNGSTIFRSSAAAAMAAGVPSAPGTPPPTFRAPFLAPSSRPSSVWTPPTFPYGVGSDGASASSALVLPAPAPAPSTRLPAKLSKEDKPWLQRAAPRQRVSWWLTFACMLLGVAGAAALCFFGIEGVEKFSDSQLCMVLNDDFSTFDLSNTWTREVQLGGFGNGEFQIASSFDNNSYVQNGNLYIMPTLTEQWLGADTVNNGKVTLDPCTTAQTNKTACSASGNGKDTVINPVMSARITTQDHYSITYGRVEVSAKLPKGDWLWPAIWMLPVNGSWPLSGEMDLMEARGNSPSYPAQGTNFVRSTLQYGPFAALVARSYGWYGMKRSSFDQGFHTYGLEWDDTWMRFYVDSMVRQTLYISTKKSKDSFWNRAGFPATAQNGSSEVVVENPYKSNNAPFNQPFYLIIDLAVGGTSGWFPDKVGGKPWLDGSNTAMYDFWQAKNSWYSTWPQNPEEGAFRIESVKMWKKC</sequence>
<feature type="domain" description="GH16" evidence="4">
    <location>
        <begin position="300"/>
        <end position="647"/>
    </location>
</feature>
<feature type="compositionally biased region" description="Polar residues" evidence="2">
    <location>
        <begin position="17"/>
        <end position="43"/>
    </location>
</feature>
<keyword evidence="6" id="KW-1185">Reference proteome</keyword>
<dbReference type="InterPro" id="IPR013320">
    <property type="entry name" value="ConA-like_dom_sf"/>
</dbReference>
<dbReference type="OrthoDB" id="4781at2759"/>
<dbReference type="PANTHER" id="PTHR10963">
    <property type="entry name" value="GLYCOSYL HYDROLASE-RELATED"/>
    <property type="match status" value="1"/>
</dbReference>
<dbReference type="Gene3D" id="2.60.120.200">
    <property type="match status" value="1"/>
</dbReference>
<accession>A0A8H6WKY3</accession>
<feature type="region of interest" description="Disordered" evidence="2">
    <location>
        <begin position="110"/>
        <end position="182"/>
    </location>
</feature>
<dbReference type="PROSITE" id="PS51762">
    <property type="entry name" value="GH16_2"/>
    <property type="match status" value="1"/>
</dbReference>
<dbReference type="GO" id="GO:0004553">
    <property type="term" value="F:hydrolase activity, hydrolyzing O-glycosyl compounds"/>
    <property type="evidence" value="ECO:0007669"/>
    <property type="project" value="InterPro"/>
</dbReference>
<feature type="compositionally biased region" description="Low complexity" evidence="2">
    <location>
        <begin position="120"/>
        <end position="141"/>
    </location>
</feature>